<feature type="transmembrane region" description="Helical" evidence="7">
    <location>
        <begin position="118"/>
        <end position="140"/>
    </location>
</feature>
<reference evidence="9 10" key="1">
    <citation type="submission" date="2019-06" db="EMBL/GenBank/DDBJ databases">
        <title>Sequencing the genomes of 1000 actinobacteria strains.</title>
        <authorList>
            <person name="Klenk H.-P."/>
        </authorList>
    </citation>
    <scope>NUCLEOTIDE SEQUENCE [LARGE SCALE GENOMIC DNA]</scope>
    <source>
        <strain evidence="9 10">DSM 45301</strain>
    </source>
</reference>
<dbReference type="InterPro" id="IPR050833">
    <property type="entry name" value="Poly_Biosynth_Transport"/>
</dbReference>
<dbReference type="AlphaFoldDB" id="A0A543D3K6"/>
<proteinExistence type="predicted"/>
<dbReference type="Proteomes" id="UP000315677">
    <property type="component" value="Unassembled WGS sequence"/>
</dbReference>
<accession>A0A543D3K6</accession>
<feature type="domain" description="Aminoglycoside phosphotransferase" evidence="8">
    <location>
        <begin position="457"/>
        <end position="672"/>
    </location>
</feature>
<evidence type="ECO:0000256" key="5">
    <source>
        <dbReference type="ARBA" id="ARBA00023136"/>
    </source>
</evidence>
<evidence type="ECO:0000256" key="6">
    <source>
        <dbReference type="SAM" id="MobiDB-lite"/>
    </source>
</evidence>
<dbReference type="GO" id="GO:0005886">
    <property type="term" value="C:plasma membrane"/>
    <property type="evidence" value="ECO:0007669"/>
    <property type="project" value="UniProtKB-SubCell"/>
</dbReference>
<comment type="caution">
    <text evidence="9">The sequence shown here is derived from an EMBL/GenBank/DDBJ whole genome shotgun (WGS) entry which is preliminary data.</text>
</comment>
<evidence type="ECO:0000259" key="8">
    <source>
        <dbReference type="Pfam" id="PF01636"/>
    </source>
</evidence>
<evidence type="ECO:0000256" key="3">
    <source>
        <dbReference type="ARBA" id="ARBA00022692"/>
    </source>
</evidence>
<dbReference type="InterPro" id="IPR002575">
    <property type="entry name" value="Aminoglycoside_PTrfase"/>
</dbReference>
<keyword evidence="5 7" id="KW-0472">Membrane</keyword>
<dbReference type="Gene3D" id="3.90.1200.10">
    <property type="match status" value="1"/>
</dbReference>
<dbReference type="Pfam" id="PF01636">
    <property type="entry name" value="APH"/>
    <property type="match status" value="1"/>
</dbReference>
<evidence type="ECO:0000313" key="10">
    <source>
        <dbReference type="Proteomes" id="UP000315677"/>
    </source>
</evidence>
<sequence length="776" mass="80817">MLQSGAMTRSAAAPPGGHAPVLGSVISSGLGLLVCVAVTRLFDPGTVGVNAVALSATMLLAGAAHLNLPRALQHLLPVAGTSARRLVLAGYAATVALAAVAGAAFALAAPLWEAEELAAAAGHGPLLAYFVVATPLWALYLMQDRVLAGTGRPRAVPVQDVLVAVVAGALLGVVAHLGVPGGIAAAAVAAVGGAVVVVSGWLLLRELPRFGRRTAARAVPITVGALVRHGRAEHAGTVCWLVAVFGLPVIVLAHLGAEQAAAYAVVWAVAWTLYRITAGVGRSVRATGPAGFEEARRATVRRSLRVVVPTAVLVAVAAPFVLTAFGGHYAETGGLALALAALSAIPNVITASTVRTARWRGRPGVLVGVPAAVALLVVVLSWLFLPRLGITAVGLAWLVAQASVATGILVATAPWLPPLLATRIDAARSAVLLRRIGAAPFVDSGIADAQDWALRERLAGGSTSVVVGVGPEQGPGALLKAVDTARGQAELHWQNEVLSRLHTDPRISHWSVLVPRVLATGEVDGSAYVVESRLPGEPGADALRDPVRRRRFTSSAISTISELHRCTSSVVTVDDDDLRRWVHEPMAVVLDRLPRPLHEPARALERELADGLRGRRVAAGWYHGDYTPGNVLTDPEGRAVAVVDWCNAHPRALPALDVVTFLMLSSVLADGEELGDLVVRWMSASPPPAHDLVARSQRLLGGALLEPGLLCLLAWLVHVSQSLTKSPQYGANPVWVRRNLRSVVERAPGLLGAREPAVPRPAPPADAHPHVQAPVR</sequence>
<keyword evidence="3 7" id="KW-0812">Transmembrane</keyword>
<keyword evidence="4 7" id="KW-1133">Transmembrane helix</keyword>
<gene>
    <name evidence="9" type="ORF">FB558_6951</name>
</gene>
<evidence type="ECO:0000256" key="2">
    <source>
        <dbReference type="ARBA" id="ARBA00022475"/>
    </source>
</evidence>
<feature type="transmembrane region" description="Helical" evidence="7">
    <location>
        <begin position="260"/>
        <end position="277"/>
    </location>
</feature>
<feature type="transmembrane region" description="Helical" evidence="7">
    <location>
        <begin position="306"/>
        <end position="329"/>
    </location>
</feature>
<evidence type="ECO:0000256" key="4">
    <source>
        <dbReference type="ARBA" id="ARBA00022989"/>
    </source>
</evidence>
<dbReference type="SUPFAM" id="SSF56112">
    <property type="entry name" value="Protein kinase-like (PK-like)"/>
    <property type="match status" value="1"/>
</dbReference>
<evidence type="ECO:0000313" key="9">
    <source>
        <dbReference type="EMBL" id="TQM03926.1"/>
    </source>
</evidence>
<comment type="subcellular location">
    <subcellularLocation>
        <location evidence="1">Cell membrane</location>
        <topology evidence="1">Multi-pass membrane protein</topology>
    </subcellularLocation>
</comment>
<dbReference type="InterPro" id="IPR011009">
    <property type="entry name" value="Kinase-like_dom_sf"/>
</dbReference>
<dbReference type="PANTHER" id="PTHR30250:SF11">
    <property type="entry name" value="O-ANTIGEN TRANSPORTER-RELATED"/>
    <property type="match status" value="1"/>
</dbReference>
<feature type="transmembrane region" description="Helical" evidence="7">
    <location>
        <begin position="161"/>
        <end position="179"/>
    </location>
</feature>
<keyword evidence="2" id="KW-1003">Cell membrane</keyword>
<feature type="transmembrane region" description="Helical" evidence="7">
    <location>
        <begin position="21"/>
        <end position="42"/>
    </location>
</feature>
<feature type="transmembrane region" description="Helical" evidence="7">
    <location>
        <begin position="366"/>
        <end position="385"/>
    </location>
</feature>
<feature type="transmembrane region" description="Helical" evidence="7">
    <location>
        <begin position="48"/>
        <end position="68"/>
    </location>
</feature>
<evidence type="ECO:0000256" key="1">
    <source>
        <dbReference type="ARBA" id="ARBA00004651"/>
    </source>
</evidence>
<dbReference type="EMBL" id="VFPA01000005">
    <property type="protein sequence ID" value="TQM03926.1"/>
    <property type="molecule type" value="Genomic_DNA"/>
</dbReference>
<evidence type="ECO:0000256" key="7">
    <source>
        <dbReference type="SAM" id="Phobius"/>
    </source>
</evidence>
<name>A0A543D3K6_9PSEU</name>
<organism evidence="9 10">
    <name type="scientific">Pseudonocardia kunmingensis</name>
    <dbReference type="NCBI Taxonomy" id="630975"/>
    <lineage>
        <taxon>Bacteria</taxon>
        <taxon>Bacillati</taxon>
        <taxon>Actinomycetota</taxon>
        <taxon>Actinomycetes</taxon>
        <taxon>Pseudonocardiales</taxon>
        <taxon>Pseudonocardiaceae</taxon>
        <taxon>Pseudonocardia</taxon>
    </lineage>
</organism>
<protein>
    <submittedName>
        <fullName evidence="9">O-antigen/teichoic acid export membrane protein</fullName>
    </submittedName>
</protein>
<feature type="transmembrane region" description="Helical" evidence="7">
    <location>
        <begin position="335"/>
        <end position="354"/>
    </location>
</feature>
<keyword evidence="10" id="KW-1185">Reference proteome</keyword>
<feature type="transmembrane region" description="Helical" evidence="7">
    <location>
        <begin position="235"/>
        <end position="254"/>
    </location>
</feature>
<feature type="transmembrane region" description="Helical" evidence="7">
    <location>
        <begin position="88"/>
        <end position="112"/>
    </location>
</feature>
<feature type="region of interest" description="Disordered" evidence="6">
    <location>
        <begin position="753"/>
        <end position="776"/>
    </location>
</feature>
<dbReference type="PANTHER" id="PTHR30250">
    <property type="entry name" value="PST FAMILY PREDICTED COLANIC ACID TRANSPORTER"/>
    <property type="match status" value="1"/>
</dbReference>
<feature type="transmembrane region" description="Helical" evidence="7">
    <location>
        <begin position="185"/>
        <end position="204"/>
    </location>
</feature>